<keyword evidence="6" id="KW-0408">Iron</keyword>
<protein>
    <recommendedName>
        <fullName evidence="8">CcmH/CycL/Ccl2/NrfF N-terminal domain-containing protein</fullName>
    </recommendedName>
</protein>
<dbReference type="Gene3D" id="1.10.8.640">
    <property type="entry name" value="Cytochrome C biogenesis protein"/>
    <property type="match status" value="1"/>
</dbReference>
<gene>
    <name evidence="9" type="ORF">METZ01_LOCUS116723</name>
</gene>
<keyword evidence="7" id="KW-1133">Transmembrane helix</keyword>
<dbReference type="PANTHER" id="PTHR47870:SF1">
    <property type="entry name" value="CYTOCHROME C-TYPE BIOGENESIS PROTEIN CCMH"/>
    <property type="match status" value="1"/>
</dbReference>
<dbReference type="PANTHER" id="PTHR47870">
    <property type="entry name" value="CYTOCHROME C-TYPE BIOGENESIS PROTEIN CCMH"/>
    <property type="match status" value="1"/>
</dbReference>
<keyword evidence="4" id="KW-0732">Signal</keyword>
<evidence type="ECO:0000256" key="6">
    <source>
        <dbReference type="ARBA" id="ARBA00023004"/>
    </source>
</evidence>
<keyword evidence="5" id="KW-0201">Cytochrome c-type biogenesis</keyword>
<dbReference type="Pfam" id="PF03918">
    <property type="entry name" value="CcmH"/>
    <property type="match status" value="1"/>
</dbReference>
<feature type="transmembrane region" description="Helical" evidence="7">
    <location>
        <begin position="103"/>
        <end position="126"/>
    </location>
</feature>
<evidence type="ECO:0000256" key="4">
    <source>
        <dbReference type="ARBA" id="ARBA00022729"/>
    </source>
</evidence>
<dbReference type="PROSITE" id="PS51257">
    <property type="entry name" value="PROKAR_LIPOPROTEIN"/>
    <property type="match status" value="1"/>
</dbReference>
<accession>A0A381XGM0</accession>
<organism evidence="9">
    <name type="scientific">marine metagenome</name>
    <dbReference type="NCBI Taxonomy" id="408172"/>
    <lineage>
        <taxon>unclassified sequences</taxon>
        <taxon>metagenomes</taxon>
        <taxon>ecological metagenomes</taxon>
    </lineage>
</organism>
<evidence type="ECO:0000256" key="5">
    <source>
        <dbReference type="ARBA" id="ARBA00022748"/>
    </source>
</evidence>
<keyword evidence="7" id="KW-0472">Membrane</keyword>
<dbReference type="CDD" id="cd16378">
    <property type="entry name" value="CcmH_N"/>
    <property type="match status" value="1"/>
</dbReference>
<dbReference type="GO" id="GO:0017004">
    <property type="term" value="P:cytochrome complex assembly"/>
    <property type="evidence" value="ECO:0007669"/>
    <property type="project" value="UniProtKB-KW"/>
</dbReference>
<evidence type="ECO:0000259" key="8">
    <source>
        <dbReference type="Pfam" id="PF03918"/>
    </source>
</evidence>
<evidence type="ECO:0000256" key="2">
    <source>
        <dbReference type="ARBA" id="ARBA00022617"/>
    </source>
</evidence>
<evidence type="ECO:0000256" key="1">
    <source>
        <dbReference type="ARBA" id="ARBA00010342"/>
    </source>
</evidence>
<dbReference type="InterPro" id="IPR038297">
    <property type="entry name" value="CcmH/CycL/NrfF/Ccl2_sf"/>
</dbReference>
<proteinExistence type="inferred from homology"/>
<reference evidence="9" key="1">
    <citation type="submission" date="2018-05" db="EMBL/GenBank/DDBJ databases">
        <authorList>
            <person name="Lanie J.A."/>
            <person name="Ng W.-L."/>
            <person name="Kazmierczak K.M."/>
            <person name="Andrzejewski T.M."/>
            <person name="Davidsen T.M."/>
            <person name="Wayne K.J."/>
            <person name="Tettelin H."/>
            <person name="Glass J.I."/>
            <person name="Rusch D."/>
            <person name="Podicherti R."/>
            <person name="Tsui H.-C.T."/>
            <person name="Winkler M.E."/>
        </authorList>
    </citation>
    <scope>NUCLEOTIDE SEQUENCE</scope>
</reference>
<feature type="domain" description="CcmH/CycL/Ccl2/NrfF N-terminal" evidence="8">
    <location>
        <begin position="12"/>
        <end position="146"/>
    </location>
</feature>
<evidence type="ECO:0000256" key="7">
    <source>
        <dbReference type="SAM" id="Phobius"/>
    </source>
</evidence>
<dbReference type="InterPro" id="IPR051263">
    <property type="entry name" value="C-type_cytochrome_biogenesis"/>
</dbReference>
<evidence type="ECO:0000313" key="9">
    <source>
        <dbReference type="EMBL" id="SVA63869.1"/>
    </source>
</evidence>
<dbReference type="GO" id="GO:0005886">
    <property type="term" value="C:plasma membrane"/>
    <property type="evidence" value="ECO:0007669"/>
    <property type="project" value="TreeGrafter"/>
</dbReference>
<keyword evidence="2" id="KW-0349">Heme</keyword>
<name>A0A381XGM0_9ZZZZ</name>
<sequence>MRLSLISPLGLLFLFVSTACFAANSDFISQEEKKINRLNGVLMCPVCPGESIDQSQNEIASNMRTIVKNLVEEGKSEDEIKAYFVGRYGPVILLEPATSGISIYAWIIPPAALGFAIIVVIVALGVMRRKEKSTGSDQPYNLKAEAISMEEKEKYFPVIDRISNE</sequence>
<dbReference type="AlphaFoldDB" id="A0A381XGM0"/>
<comment type="similarity">
    <text evidence="1">Belongs to the CcmH/CycL/Ccl2/NrfF family.</text>
</comment>
<keyword evidence="7" id="KW-0812">Transmembrane</keyword>
<dbReference type="EMBL" id="UINC01015107">
    <property type="protein sequence ID" value="SVA63869.1"/>
    <property type="molecule type" value="Genomic_DNA"/>
</dbReference>
<dbReference type="InterPro" id="IPR005616">
    <property type="entry name" value="CcmH/CycL/Ccl2/NrfF_N"/>
</dbReference>
<dbReference type="GO" id="GO:0046872">
    <property type="term" value="F:metal ion binding"/>
    <property type="evidence" value="ECO:0007669"/>
    <property type="project" value="UniProtKB-KW"/>
</dbReference>
<keyword evidence="3" id="KW-0479">Metal-binding</keyword>
<evidence type="ECO:0000256" key="3">
    <source>
        <dbReference type="ARBA" id="ARBA00022723"/>
    </source>
</evidence>